<evidence type="ECO:0000313" key="5">
    <source>
        <dbReference type="EMBL" id="GAA3617019.1"/>
    </source>
</evidence>
<dbReference type="Pfam" id="PF13490">
    <property type="entry name" value="zf-HC2"/>
    <property type="match status" value="1"/>
</dbReference>
<evidence type="ECO:0000259" key="4">
    <source>
        <dbReference type="Pfam" id="PF13490"/>
    </source>
</evidence>
<sequence length="518" mass="53716">MVASGGDHESAGSERRSRACAALAEQRSALVDGALDDADRERVLNHLVGCPACRAEVAELRRLRRLLNLESSPDTPPPSYDLANRLVAIAGTDAQEPLLAAPFRRTGHGPYRRRRRRTARLAAAAGSVGAGAVLVVAVGLSAAPPVASTIADPTTSAQAEFSALAAQEPLADSAGSVAMSNGQTLGAAFTVTPPAIFGPSGDIGVVRELNEAEALAQLRRSAAAAGEVSYRGTQSFQVLSDGRVLGSLYTVETRSGGGREVAVLDASGRQLLSTISTDTTARAVDSDELSLLADNYLLIGSRWVDVAGRQATVVSAIGPSGQTAARWWLDAESGLLLWHETYDEHGRTTLSSGFTSVSIGEPDSIADVSKKATVSLTTTSRTLASSADLRADGWSCPDVLGGLSLVRIRTDSAGTPSVLHLGYSDGLSSVSVFEQHGLLGHAPAGTRWDGSLRAYVRGGAAKVASWTSGDTVFTVVTDGSADLLADTVAALPHDPSSPQTTIDRVRAGWSRILESVTG</sequence>
<protein>
    <recommendedName>
        <fullName evidence="4">Putative zinc-finger domain-containing protein</fullName>
    </recommendedName>
</protein>
<dbReference type="Proteomes" id="UP001501490">
    <property type="component" value="Unassembled WGS sequence"/>
</dbReference>
<dbReference type="Gene3D" id="2.50.20.10">
    <property type="entry name" value="Lipoprotein localisation LolA/LolB/LppX"/>
    <property type="match status" value="1"/>
</dbReference>
<accession>A0ABP6ZRN2</accession>
<keyword evidence="2" id="KW-0804">Transcription</keyword>
<keyword evidence="3" id="KW-0472">Membrane</keyword>
<evidence type="ECO:0000256" key="3">
    <source>
        <dbReference type="SAM" id="Phobius"/>
    </source>
</evidence>
<keyword evidence="3" id="KW-1133">Transmembrane helix</keyword>
<evidence type="ECO:0000256" key="1">
    <source>
        <dbReference type="ARBA" id="ARBA00023015"/>
    </source>
</evidence>
<feature type="transmembrane region" description="Helical" evidence="3">
    <location>
        <begin position="121"/>
        <end position="143"/>
    </location>
</feature>
<reference evidence="6" key="1">
    <citation type="journal article" date="2019" name="Int. J. Syst. Evol. Microbiol.">
        <title>The Global Catalogue of Microorganisms (GCM) 10K type strain sequencing project: providing services to taxonomists for standard genome sequencing and annotation.</title>
        <authorList>
            <consortium name="The Broad Institute Genomics Platform"/>
            <consortium name="The Broad Institute Genome Sequencing Center for Infectious Disease"/>
            <person name="Wu L."/>
            <person name="Ma J."/>
        </authorList>
    </citation>
    <scope>NUCLEOTIDE SEQUENCE [LARGE SCALE GENOMIC DNA]</scope>
    <source>
        <strain evidence="6">JCM 16929</strain>
    </source>
</reference>
<dbReference type="Gene3D" id="1.10.10.1320">
    <property type="entry name" value="Anti-sigma factor, zinc-finger domain"/>
    <property type="match status" value="1"/>
</dbReference>
<evidence type="ECO:0000313" key="6">
    <source>
        <dbReference type="Proteomes" id="UP001501490"/>
    </source>
</evidence>
<keyword evidence="3" id="KW-0812">Transmembrane</keyword>
<dbReference type="EMBL" id="BAABAB010000014">
    <property type="protein sequence ID" value="GAA3617019.1"/>
    <property type="molecule type" value="Genomic_DNA"/>
</dbReference>
<comment type="caution">
    <text evidence="5">The sequence shown here is derived from an EMBL/GenBank/DDBJ whole genome shotgun (WGS) entry which is preliminary data.</text>
</comment>
<gene>
    <name evidence="5" type="ORF">GCM10022236_18900</name>
</gene>
<dbReference type="InterPro" id="IPR027383">
    <property type="entry name" value="Znf_put"/>
</dbReference>
<organism evidence="5 6">
    <name type="scientific">Microlunatus ginsengisoli</name>
    <dbReference type="NCBI Taxonomy" id="363863"/>
    <lineage>
        <taxon>Bacteria</taxon>
        <taxon>Bacillati</taxon>
        <taxon>Actinomycetota</taxon>
        <taxon>Actinomycetes</taxon>
        <taxon>Propionibacteriales</taxon>
        <taxon>Propionibacteriaceae</taxon>
        <taxon>Microlunatus</taxon>
    </lineage>
</organism>
<dbReference type="RefSeq" id="WP_344803761.1">
    <property type="nucleotide sequence ID" value="NZ_BAABAB010000014.1"/>
</dbReference>
<keyword evidence="1" id="KW-0805">Transcription regulation</keyword>
<name>A0ABP6ZRN2_9ACTN</name>
<dbReference type="InterPro" id="IPR041916">
    <property type="entry name" value="Anti_sigma_zinc_sf"/>
</dbReference>
<evidence type="ECO:0000256" key="2">
    <source>
        <dbReference type="ARBA" id="ARBA00023163"/>
    </source>
</evidence>
<keyword evidence="6" id="KW-1185">Reference proteome</keyword>
<proteinExistence type="predicted"/>
<feature type="domain" description="Putative zinc-finger" evidence="4">
    <location>
        <begin position="20"/>
        <end position="54"/>
    </location>
</feature>